<dbReference type="InterPro" id="IPR050289">
    <property type="entry name" value="TorD/DmsD_chaperones"/>
</dbReference>
<dbReference type="InterPro" id="IPR020945">
    <property type="entry name" value="DMSO/NO3_reduct_chaperone"/>
</dbReference>
<dbReference type="Pfam" id="PF02613">
    <property type="entry name" value="Nitrate_red_del"/>
    <property type="match status" value="1"/>
</dbReference>
<dbReference type="RefSeq" id="WP_107493467.1">
    <property type="nucleotide sequence ID" value="NZ_PZKC01000006.1"/>
</dbReference>
<proteinExistence type="predicted"/>
<evidence type="ECO:0000313" key="2">
    <source>
        <dbReference type="EMBL" id="PTD96533.1"/>
    </source>
</evidence>
<reference evidence="2 3" key="2">
    <citation type="submission" date="2018-04" db="EMBL/GenBank/DDBJ databases">
        <title>Thauera lacus sp. nov., isolated from an saline lake in Inner Mongolia, China.</title>
        <authorList>
            <person name="Liang Q.-Y."/>
        </authorList>
    </citation>
    <scope>NUCLEOTIDE SEQUENCE [LARGE SCALE GENOMIC DNA]</scope>
    <source>
        <strain evidence="2 3">D20</strain>
    </source>
</reference>
<organism evidence="2 3">
    <name type="scientific">Pseudothauera lacus</name>
    <dbReference type="NCBI Taxonomy" id="2136175"/>
    <lineage>
        <taxon>Bacteria</taxon>
        <taxon>Pseudomonadati</taxon>
        <taxon>Pseudomonadota</taxon>
        <taxon>Betaproteobacteria</taxon>
        <taxon>Rhodocyclales</taxon>
        <taxon>Zoogloeaceae</taxon>
        <taxon>Pseudothauera</taxon>
    </lineage>
</organism>
<dbReference type="AlphaFoldDB" id="A0A2T4IFI3"/>
<dbReference type="SUPFAM" id="SSF89155">
    <property type="entry name" value="TorD-like"/>
    <property type="match status" value="1"/>
</dbReference>
<dbReference type="EMBL" id="PZKC01000006">
    <property type="protein sequence ID" value="PTD96533.1"/>
    <property type="molecule type" value="Genomic_DNA"/>
</dbReference>
<evidence type="ECO:0000313" key="3">
    <source>
        <dbReference type="Proteomes" id="UP000241193"/>
    </source>
</evidence>
<evidence type="ECO:0000256" key="1">
    <source>
        <dbReference type="ARBA" id="ARBA00023186"/>
    </source>
</evidence>
<dbReference type="PANTHER" id="PTHR34227">
    <property type="entry name" value="CHAPERONE PROTEIN YCDY"/>
    <property type="match status" value="1"/>
</dbReference>
<keyword evidence="3" id="KW-1185">Reference proteome</keyword>
<dbReference type="PANTHER" id="PTHR34227:SF1">
    <property type="entry name" value="DIMETHYL SULFOXIDE REDUCTASE CHAPERONE-RELATED"/>
    <property type="match status" value="1"/>
</dbReference>
<protein>
    <submittedName>
        <fullName evidence="2">Uncharacterized protein</fullName>
    </submittedName>
</protein>
<gene>
    <name evidence="2" type="ORF">C8261_09550</name>
</gene>
<name>A0A2T4IFI3_9RHOO</name>
<keyword evidence="1" id="KW-0143">Chaperone</keyword>
<accession>A0A2T4IFI3</accession>
<dbReference type="Proteomes" id="UP000241193">
    <property type="component" value="Unassembled WGS sequence"/>
</dbReference>
<comment type="caution">
    <text evidence="2">The sequence shown here is derived from an EMBL/GenBank/DDBJ whole genome shotgun (WGS) entry which is preliminary data.</text>
</comment>
<dbReference type="OrthoDB" id="9155486at2"/>
<dbReference type="InterPro" id="IPR036411">
    <property type="entry name" value="TorD-like_sf"/>
</dbReference>
<sequence length="300" mass="32330">MHQPDLKLSSRAELQLCLARCFLPPSRQADFDALCTDLPADLRELNSSLAVLGDGEIDELCDTLSTLPDATTVLATYSRLFLSPPAPALLNLGFYLDGGLQGGSCQAIEDLFRTHGLARDPAFRDTADHLALYLQFVGWMLARAIDHQERAEHDAALAILGELHHSIVRHALPALQRLHAQILKAEDEYHLLPLYGKLCSLAHHALAADAMTVQHLLPQPAASTGLLDKPPPATAAPHLQEDSACTVCSRPFVPAGDLAGMIAVLRAQGLATDHMQVCPDCRAGAMGLSPMELPRMRKAG</sequence>
<dbReference type="Gene3D" id="1.10.3480.10">
    <property type="entry name" value="TorD-like"/>
    <property type="match status" value="1"/>
</dbReference>
<reference evidence="2 3" key="1">
    <citation type="submission" date="2018-03" db="EMBL/GenBank/DDBJ databases">
        <authorList>
            <person name="Keele B.F."/>
        </authorList>
    </citation>
    <scope>NUCLEOTIDE SEQUENCE [LARGE SCALE GENOMIC DNA]</scope>
    <source>
        <strain evidence="2 3">D20</strain>
    </source>
</reference>